<evidence type="ECO:0000256" key="5">
    <source>
        <dbReference type="ARBA" id="ARBA00022628"/>
    </source>
</evidence>
<dbReference type="EMBL" id="BFBR01000002">
    <property type="protein sequence ID" value="GBF57311.1"/>
    <property type="molecule type" value="Genomic_DNA"/>
</dbReference>
<evidence type="ECO:0000256" key="6">
    <source>
        <dbReference type="ARBA" id="ARBA00022634"/>
    </source>
</evidence>
<comment type="caution">
    <text evidence="15">The sequence shown here is derived from an EMBL/GenBank/DDBJ whole genome shotgun (WGS) entry which is preliminary data.</text>
</comment>
<dbReference type="GO" id="GO:0031419">
    <property type="term" value="F:cobalamin binding"/>
    <property type="evidence" value="ECO:0007669"/>
    <property type="project" value="UniProtKB-KW"/>
</dbReference>
<protein>
    <recommendedName>
        <fullName evidence="4">Vitamin B12-dependent ribonucleotide reductase</fullName>
        <ecNumber evidence="3">1.17.4.1</ecNumber>
    </recommendedName>
    <alternativeName>
        <fullName evidence="11">Ribonucleoside-diphosphate reductase NrdJ</fullName>
    </alternativeName>
</protein>
<evidence type="ECO:0000256" key="8">
    <source>
        <dbReference type="ARBA" id="ARBA00023002"/>
    </source>
</evidence>
<evidence type="ECO:0000256" key="9">
    <source>
        <dbReference type="ARBA" id="ARBA00023285"/>
    </source>
</evidence>
<dbReference type="OrthoDB" id="9762933at2"/>
<evidence type="ECO:0000256" key="13">
    <source>
        <dbReference type="SAM" id="MobiDB-lite"/>
    </source>
</evidence>
<evidence type="ECO:0000259" key="14">
    <source>
        <dbReference type="Pfam" id="PF12637"/>
    </source>
</evidence>
<dbReference type="GO" id="GO:0000166">
    <property type="term" value="F:nucleotide binding"/>
    <property type="evidence" value="ECO:0007669"/>
    <property type="project" value="UniProtKB-KW"/>
</dbReference>
<dbReference type="InterPro" id="IPR050862">
    <property type="entry name" value="RdRp_reductase_class-2"/>
</dbReference>
<dbReference type="InterPro" id="IPR024434">
    <property type="entry name" value="TSCPD_dom"/>
</dbReference>
<proteinExistence type="inferred from homology"/>
<evidence type="ECO:0000256" key="7">
    <source>
        <dbReference type="ARBA" id="ARBA00022741"/>
    </source>
</evidence>
<keyword evidence="9" id="KW-0170">Cobalt</keyword>
<feature type="region of interest" description="Disordered" evidence="13">
    <location>
        <begin position="835"/>
        <end position="872"/>
    </location>
</feature>
<comment type="function">
    <text evidence="10">Catalyzes the reduction of ribonucleotides to deoxyribonucleotides. May function to provide a pool of deoxyribonucleotide precursors for DNA repair during oxygen limitation and/or for immediate growth after restoration of oxygen.</text>
</comment>
<dbReference type="RefSeq" id="WP_108984166.1">
    <property type="nucleotide sequence ID" value="NZ_BFBR01000002.1"/>
</dbReference>
<evidence type="ECO:0000256" key="11">
    <source>
        <dbReference type="ARBA" id="ARBA00033050"/>
    </source>
</evidence>
<reference evidence="15 16" key="1">
    <citation type="journal article" date="2018" name="Genome Announc.">
        <title>Draft Genome Sequence of "Candidatus Phycosocius bacilliformis," an Alphaproteobacterial Ectosymbiont of the Hydrocarbon-Producing Green Alga Botryococcus braunii.</title>
        <authorList>
            <person name="Tanabe Y."/>
            <person name="Yamaguchi H."/>
            <person name="Watanabe M.M."/>
        </authorList>
    </citation>
    <scope>NUCLEOTIDE SEQUENCE [LARGE SCALE GENOMIC DNA]</scope>
    <source>
        <strain evidence="15 16">BOTRYCO-2</strain>
    </source>
</reference>
<dbReference type="GO" id="GO:0071897">
    <property type="term" value="P:DNA biosynthetic process"/>
    <property type="evidence" value="ECO:0007669"/>
    <property type="project" value="UniProtKB-KW"/>
</dbReference>
<name>A0A2P2E8E1_9PROT</name>
<gene>
    <name evidence="15" type="primary">nrdJ</name>
    <name evidence="15" type="ORF">PbB2_00976</name>
</gene>
<dbReference type="Pfam" id="PF12637">
    <property type="entry name" value="TSCPD"/>
    <property type="match status" value="1"/>
</dbReference>
<organism evidence="15 16">
    <name type="scientific">Candidatus Phycosocius bacilliformis</name>
    <dbReference type="NCBI Taxonomy" id="1445552"/>
    <lineage>
        <taxon>Bacteria</taxon>
        <taxon>Pseudomonadati</taxon>
        <taxon>Pseudomonadota</taxon>
        <taxon>Alphaproteobacteria</taxon>
        <taxon>Caulobacterales</taxon>
        <taxon>Caulobacterales incertae sedis</taxon>
        <taxon>Candidatus Phycosocius</taxon>
    </lineage>
</organism>
<dbReference type="Proteomes" id="UP000245086">
    <property type="component" value="Unassembled WGS sequence"/>
</dbReference>
<dbReference type="EC" id="1.17.4.1" evidence="3"/>
<evidence type="ECO:0000256" key="12">
    <source>
        <dbReference type="ARBA" id="ARBA00047754"/>
    </source>
</evidence>
<evidence type="ECO:0000256" key="10">
    <source>
        <dbReference type="ARBA" id="ARBA00025437"/>
    </source>
</evidence>
<sequence>MIFDSAFFRHERLATQPDLLRDCGGEIGPFYAPASWSLDHVLAFGEAADLPDHASISDAILDITGRIGGLAAEANYLTDETARDHFEAVLANSLLKRQVGLDGAFLRALVITGAPTQGFVWNHTGAKSEIGTGLPPAWLEENAHIRMVPWARAEAIVHQRRQTQFDASALSLGRIQLRDALARVSEAVGRAEGPGHDDPRDNPVLAQAVAAAFRIGAPAGAILEAIEDAKQGIFDSTSQGGSLDAPLLEPTDIVIPVGQALDGDLLLKAARTGCRFAFEDRPAPGLGPAAIFCLSAFHDDEGFGELRLVAAAWRLALDCLGGATAFQTKAASQGWVKDRPAELRYCDAAGLLMARGQAYGSEAGRALVREALSCLRMAADMTRDKLAGHDKLRADGTAPRYSTYLTPQDHGLILVGLGADAPGLAPIANPAIEVAASGDETRFVLRPAVLRGMASLGMDETRIGRQILGTRTLIGAPGVSFDSLAARGIDDDGLAAIAEALISARTLKQTITPWLLGPEETAAWCGCSLDQVLQPGFDVLSALGFTSQDVVAAQNWALGQLESWAAFGQAEAFSPASREDIVAMAAAQSEEDRAFILLNLPVARQEHGRALASELARLLGLAGFHGFALKLSEPRFDAANFELSRFENLAEEVKVERVEVVVERVVERLIPQPTARRRLPDRRKGYIQKASVGGHKVYLHTGEFDDGEIGEIFIDMHKEGAAFRSLMNNFAIAISIGLQYGVPLEEFVDAFVGTRFEPSGEVEGNDSIVRATSILDYLFRELAVSYLGRDDLAELGDDRFDDGLTQATPSNDPVRFISKGFSRGSLPDNLVRLPSAAERAQEKASRPGSASNLERDPSIWDEPVATSPAGNPHYESDPCPDCGHFTIKANHMGLSCDACGWVGPRQAESSGSSW</sequence>
<dbReference type="PANTHER" id="PTHR43371:SF1">
    <property type="entry name" value="RIBONUCLEOSIDE-DIPHOSPHATE REDUCTASE"/>
    <property type="match status" value="1"/>
</dbReference>
<keyword evidence="7" id="KW-0547">Nucleotide-binding</keyword>
<dbReference type="GO" id="GO:0004748">
    <property type="term" value="F:ribonucleoside-diphosphate reductase activity, thioredoxin disulfide as acceptor"/>
    <property type="evidence" value="ECO:0007669"/>
    <property type="project" value="UniProtKB-EC"/>
</dbReference>
<dbReference type="AlphaFoldDB" id="A0A2P2E8E1"/>
<comment type="cofactor">
    <cofactor evidence="1">
        <name>adenosylcob(III)alamin</name>
        <dbReference type="ChEBI" id="CHEBI:18408"/>
    </cofactor>
</comment>
<keyword evidence="6" id="KW-0237">DNA synthesis</keyword>
<accession>A0A2P2E8E1</accession>
<evidence type="ECO:0000256" key="4">
    <source>
        <dbReference type="ARBA" id="ARBA00014409"/>
    </source>
</evidence>
<dbReference type="PANTHER" id="PTHR43371">
    <property type="entry name" value="VITAMIN B12-DEPENDENT RIBONUCLEOTIDE REDUCTASE"/>
    <property type="match status" value="1"/>
</dbReference>
<comment type="similarity">
    <text evidence="2">Belongs to the ribonucleoside diphosphate reductase class-2 family.</text>
</comment>
<evidence type="ECO:0000313" key="16">
    <source>
        <dbReference type="Proteomes" id="UP000245086"/>
    </source>
</evidence>
<evidence type="ECO:0000256" key="3">
    <source>
        <dbReference type="ARBA" id="ARBA00012274"/>
    </source>
</evidence>
<comment type="catalytic activity">
    <reaction evidence="12">
        <text>a 2'-deoxyribonucleoside 5'-diphosphate + [thioredoxin]-disulfide + H2O = a ribonucleoside 5'-diphosphate + [thioredoxin]-dithiol</text>
        <dbReference type="Rhea" id="RHEA:23252"/>
        <dbReference type="Rhea" id="RHEA-COMP:10698"/>
        <dbReference type="Rhea" id="RHEA-COMP:10700"/>
        <dbReference type="ChEBI" id="CHEBI:15377"/>
        <dbReference type="ChEBI" id="CHEBI:29950"/>
        <dbReference type="ChEBI" id="CHEBI:50058"/>
        <dbReference type="ChEBI" id="CHEBI:57930"/>
        <dbReference type="ChEBI" id="CHEBI:73316"/>
        <dbReference type="EC" id="1.17.4.1"/>
    </reaction>
</comment>
<keyword evidence="8 15" id="KW-0560">Oxidoreductase</keyword>
<evidence type="ECO:0000256" key="1">
    <source>
        <dbReference type="ARBA" id="ARBA00001922"/>
    </source>
</evidence>
<evidence type="ECO:0000313" key="15">
    <source>
        <dbReference type="EMBL" id="GBF57311.1"/>
    </source>
</evidence>
<feature type="domain" description="TSCPD" evidence="14">
    <location>
        <begin position="679"/>
        <end position="783"/>
    </location>
</feature>
<evidence type="ECO:0000256" key="2">
    <source>
        <dbReference type="ARBA" id="ARBA00007405"/>
    </source>
</evidence>
<keyword evidence="16" id="KW-1185">Reference proteome</keyword>
<keyword evidence="5" id="KW-0846">Cobalamin</keyword>